<dbReference type="Proteomes" id="UP001164929">
    <property type="component" value="Chromosome 7"/>
</dbReference>
<organism evidence="1 2">
    <name type="scientific">Populus alba x Populus x berolinensis</name>
    <dbReference type="NCBI Taxonomy" id="444605"/>
    <lineage>
        <taxon>Eukaryota</taxon>
        <taxon>Viridiplantae</taxon>
        <taxon>Streptophyta</taxon>
        <taxon>Embryophyta</taxon>
        <taxon>Tracheophyta</taxon>
        <taxon>Spermatophyta</taxon>
        <taxon>Magnoliopsida</taxon>
        <taxon>eudicotyledons</taxon>
        <taxon>Gunneridae</taxon>
        <taxon>Pentapetalae</taxon>
        <taxon>rosids</taxon>
        <taxon>fabids</taxon>
        <taxon>Malpighiales</taxon>
        <taxon>Salicaceae</taxon>
        <taxon>Saliceae</taxon>
        <taxon>Populus</taxon>
    </lineage>
</organism>
<dbReference type="EMBL" id="JAQIZT010000007">
    <property type="protein sequence ID" value="KAJ6990018.1"/>
    <property type="molecule type" value="Genomic_DNA"/>
</dbReference>
<dbReference type="AlphaFoldDB" id="A0AAD6VVG6"/>
<protein>
    <submittedName>
        <fullName evidence="1">Uncharacterized protein</fullName>
    </submittedName>
</protein>
<evidence type="ECO:0000313" key="2">
    <source>
        <dbReference type="Proteomes" id="UP001164929"/>
    </source>
</evidence>
<comment type="caution">
    <text evidence="1">The sequence shown here is derived from an EMBL/GenBank/DDBJ whole genome shotgun (WGS) entry which is preliminary data.</text>
</comment>
<sequence>MKQTLIIIGCVRGNKILLQGLMSLNLLGLDIKHACHIILQGTLFLTFLAFVSHNMSCNFSSRTSEKFKGPE</sequence>
<reference evidence="1" key="1">
    <citation type="journal article" date="2023" name="Mol. Ecol. Resour.">
        <title>Chromosome-level genome assembly of a triploid poplar Populus alba 'Berolinensis'.</title>
        <authorList>
            <person name="Chen S."/>
            <person name="Yu Y."/>
            <person name="Wang X."/>
            <person name="Wang S."/>
            <person name="Zhang T."/>
            <person name="Zhou Y."/>
            <person name="He R."/>
            <person name="Meng N."/>
            <person name="Wang Y."/>
            <person name="Liu W."/>
            <person name="Liu Z."/>
            <person name="Liu J."/>
            <person name="Guo Q."/>
            <person name="Huang H."/>
            <person name="Sederoff R.R."/>
            <person name="Wang G."/>
            <person name="Qu G."/>
            <person name="Chen S."/>
        </authorList>
    </citation>
    <scope>NUCLEOTIDE SEQUENCE</scope>
    <source>
        <strain evidence="1">SC-2020</strain>
    </source>
</reference>
<proteinExistence type="predicted"/>
<name>A0AAD6VVG6_9ROSI</name>
<keyword evidence="2" id="KW-1185">Reference proteome</keyword>
<accession>A0AAD6VVG6</accession>
<evidence type="ECO:0000313" key="1">
    <source>
        <dbReference type="EMBL" id="KAJ6990018.1"/>
    </source>
</evidence>
<gene>
    <name evidence="1" type="ORF">NC653_018515</name>
</gene>